<feature type="domain" description="4-O-methyl-glucuronoyl methylesterase-like" evidence="4">
    <location>
        <begin position="158"/>
        <end position="349"/>
    </location>
</feature>
<dbReference type="Proteomes" id="UP000223709">
    <property type="component" value="Chromosome"/>
</dbReference>
<dbReference type="SUPFAM" id="SSF53474">
    <property type="entry name" value="alpha/beta-Hydrolases"/>
    <property type="match status" value="1"/>
</dbReference>
<accession>A0A291TAF1</accession>
<dbReference type="Gene3D" id="3.40.50.1820">
    <property type="entry name" value="alpha/beta hydrolase"/>
    <property type="match status" value="1"/>
</dbReference>
<evidence type="ECO:0000313" key="5">
    <source>
        <dbReference type="EMBL" id="ATL90112.1"/>
    </source>
</evidence>
<reference evidence="5 6" key="1">
    <citation type="submission" date="2017-10" db="EMBL/GenBank/DDBJ databases">
        <title>Complete Genome Sequence of Faecalibacterium prausnitzii isolated from the gut of healthy adult Indian.</title>
        <authorList>
            <person name="Bag S."/>
            <person name="Ghosh T.S."/>
            <person name="Das B."/>
        </authorList>
    </citation>
    <scope>NUCLEOTIDE SEQUENCE [LARGE SCALE GENOMIC DNA]</scope>
    <source>
        <strain evidence="5 6">Indica</strain>
    </source>
</reference>
<evidence type="ECO:0000256" key="3">
    <source>
        <dbReference type="ARBA" id="ARBA00022801"/>
    </source>
</evidence>
<dbReference type="RefSeq" id="WP_098923879.1">
    <property type="nucleotide sequence ID" value="NZ_CP023819.1"/>
</dbReference>
<dbReference type="GO" id="GO:0052689">
    <property type="term" value="F:carboxylic ester hydrolase activity"/>
    <property type="evidence" value="ECO:0007669"/>
    <property type="project" value="UniProtKB-KW"/>
</dbReference>
<dbReference type="Pfam" id="PF22244">
    <property type="entry name" value="GCE_fung"/>
    <property type="match status" value="1"/>
</dbReference>
<protein>
    <recommendedName>
        <fullName evidence="4">4-O-methyl-glucuronoyl methylesterase-like domain-containing protein</fullName>
    </recommendedName>
</protein>
<dbReference type="InterPro" id="IPR029058">
    <property type="entry name" value="AB_hydrolase_fold"/>
</dbReference>
<dbReference type="AlphaFoldDB" id="A0A291TAF1"/>
<organism evidence="5 6">
    <name type="scientific">Faecalibacterium prausnitzii</name>
    <dbReference type="NCBI Taxonomy" id="853"/>
    <lineage>
        <taxon>Bacteria</taxon>
        <taxon>Bacillati</taxon>
        <taxon>Bacillota</taxon>
        <taxon>Clostridia</taxon>
        <taxon>Eubacteriales</taxon>
        <taxon>Oscillospiraceae</taxon>
        <taxon>Faecalibacterium</taxon>
    </lineage>
</organism>
<dbReference type="EMBL" id="CP023819">
    <property type="protein sequence ID" value="ATL90112.1"/>
    <property type="molecule type" value="Genomic_DNA"/>
</dbReference>
<keyword evidence="1" id="KW-0719">Serine esterase</keyword>
<sequence>MNLPLVLEKNTTPQNWNARREALLALFRSQEYGIRPEVPYEQTEHLRSEEYLPKCKAIRQIWDVCLKTKQGSLEFPVVLVRPEGTQKVPAVLFLCNHEKTASPGPKMGPDQMEKLLANAPEAWRKEAANFFQNMPAGSGGPSLIDIEQETEQEYWPAEQIVQSGRAAVTFYASALQPDDAAQYPGPLAKLFGLSADALPADAWGTLDIWAFGMSCVVDLLVKHPGIDPTRISVGGFSRGGKAALWCAAQDERVCGVLVNDSGCSGAAVSRGKHGETVGSITAAFPHWFCKNYQKYAWKEETLPFDQHQLVACVAPRLCYITSGSEDRWSDPDAEWNGAKSASCAWELFGDAPLPSRPPANDSGYLTGRIGYHRRTGGHDITRWDWAMFLRFLDFHNG</sequence>
<evidence type="ECO:0000256" key="1">
    <source>
        <dbReference type="ARBA" id="ARBA00022487"/>
    </source>
</evidence>
<evidence type="ECO:0000313" key="6">
    <source>
        <dbReference type="Proteomes" id="UP000223709"/>
    </source>
</evidence>
<dbReference type="InterPro" id="IPR054579">
    <property type="entry name" value="GCE-like_dom"/>
</dbReference>
<proteinExistence type="predicted"/>
<gene>
    <name evidence="5" type="ORF">CRH10_07270</name>
</gene>
<name>A0A291TAF1_9FIRM</name>
<evidence type="ECO:0000259" key="4">
    <source>
        <dbReference type="Pfam" id="PF22244"/>
    </source>
</evidence>
<keyword evidence="2" id="KW-0732">Signal</keyword>
<keyword evidence="3" id="KW-0378">Hydrolase</keyword>
<evidence type="ECO:0000256" key="2">
    <source>
        <dbReference type="ARBA" id="ARBA00022729"/>
    </source>
</evidence>